<keyword evidence="5 6" id="KW-0472">Membrane</keyword>
<dbReference type="RefSeq" id="WP_377248823.1">
    <property type="nucleotide sequence ID" value="NZ_JBHLXP010000011.1"/>
</dbReference>
<keyword evidence="3 6" id="KW-0812">Transmembrane</keyword>
<keyword evidence="6" id="KW-1003">Cell membrane</keyword>
<dbReference type="CDD" id="cd06662">
    <property type="entry name" value="SURF1"/>
    <property type="match status" value="1"/>
</dbReference>
<dbReference type="Pfam" id="PF02104">
    <property type="entry name" value="SURF1"/>
    <property type="match status" value="1"/>
</dbReference>
<evidence type="ECO:0000313" key="7">
    <source>
        <dbReference type="EMBL" id="MFC0050710.1"/>
    </source>
</evidence>
<comment type="caution">
    <text evidence="7">The sequence shown here is derived from an EMBL/GenBank/DDBJ whole genome shotgun (WGS) entry which is preliminary data.</text>
</comment>
<comment type="similarity">
    <text evidence="2 6">Belongs to the SURF1 family.</text>
</comment>
<evidence type="ECO:0000313" key="8">
    <source>
        <dbReference type="Proteomes" id="UP001589813"/>
    </source>
</evidence>
<evidence type="ECO:0000256" key="2">
    <source>
        <dbReference type="ARBA" id="ARBA00007165"/>
    </source>
</evidence>
<dbReference type="PROSITE" id="PS50895">
    <property type="entry name" value="SURF1"/>
    <property type="match status" value="1"/>
</dbReference>
<accession>A0ABV6BML9</accession>
<feature type="transmembrane region" description="Helical" evidence="6">
    <location>
        <begin position="219"/>
        <end position="238"/>
    </location>
</feature>
<name>A0ABV6BML9_9GAMM</name>
<evidence type="ECO:0000256" key="1">
    <source>
        <dbReference type="ARBA" id="ARBA00004370"/>
    </source>
</evidence>
<keyword evidence="4 6" id="KW-1133">Transmembrane helix</keyword>
<evidence type="ECO:0000256" key="4">
    <source>
        <dbReference type="ARBA" id="ARBA00022989"/>
    </source>
</evidence>
<comment type="subcellular location">
    <subcellularLocation>
        <location evidence="6">Cell membrane</location>
        <topology evidence="6">Multi-pass membrane protein</topology>
    </subcellularLocation>
    <subcellularLocation>
        <location evidence="1">Membrane</location>
    </subcellularLocation>
</comment>
<dbReference type="InterPro" id="IPR045214">
    <property type="entry name" value="Surf1/Surf4"/>
</dbReference>
<dbReference type="PANTHER" id="PTHR23427:SF2">
    <property type="entry name" value="SURFEIT LOCUS PROTEIN 1"/>
    <property type="match status" value="1"/>
</dbReference>
<evidence type="ECO:0000256" key="6">
    <source>
        <dbReference type="RuleBase" id="RU363076"/>
    </source>
</evidence>
<dbReference type="EMBL" id="JBHLXP010000011">
    <property type="protein sequence ID" value="MFC0050710.1"/>
    <property type="molecule type" value="Genomic_DNA"/>
</dbReference>
<gene>
    <name evidence="7" type="ORF">ACFFJP_20705</name>
</gene>
<feature type="transmembrane region" description="Helical" evidence="6">
    <location>
        <begin position="16"/>
        <end position="36"/>
    </location>
</feature>
<keyword evidence="8" id="KW-1185">Reference proteome</keyword>
<dbReference type="Proteomes" id="UP001589813">
    <property type="component" value="Unassembled WGS sequence"/>
</dbReference>
<proteinExistence type="inferred from homology"/>
<reference evidence="7 8" key="1">
    <citation type="submission" date="2024-09" db="EMBL/GenBank/DDBJ databases">
        <authorList>
            <person name="Sun Q."/>
            <person name="Mori K."/>
        </authorList>
    </citation>
    <scope>NUCLEOTIDE SEQUENCE [LARGE SCALE GENOMIC DNA]</scope>
    <source>
        <strain evidence="7 8">KCTC 23315</strain>
    </source>
</reference>
<organism evidence="7 8">
    <name type="scientific">Rheinheimera tilapiae</name>
    <dbReference type="NCBI Taxonomy" id="875043"/>
    <lineage>
        <taxon>Bacteria</taxon>
        <taxon>Pseudomonadati</taxon>
        <taxon>Pseudomonadota</taxon>
        <taxon>Gammaproteobacteria</taxon>
        <taxon>Chromatiales</taxon>
        <taxon>Chromatiaceae</taxon>
        <taxon>Rheinheimera</taxon>
    </lineage>
</organism>
<sequence length="242" mass="26867">MTHIPGSSARGAGNRWQYAAVLITVAAFLLLSKLAWWQWQRAEEKTQQLQQISAWQQQDGVPLQQLSVTELAQFDGAPLQGEAFWVSPYIWLVDNQILNGVVGYDVLIPVQAKGSKLVLLVNLGWTAGTPERSVLPKVEVPSSFELNGVLRDAPRPFVLGQNVEVSRTYPHRVQAIVPADLADSSGLSLVDAVFYQQRSAFQPHYLPVIMPPEKHRAYAVQWALLAIAVVFVAVAVRYQKES</sequence>
<dbReference type="PANTHER" id="PTHR23427">
    <property type="entry name" value="SURFEIT LOCUS PROTEIN"/>
    <property type="match status" value="1"/>
</dbReference>
<evidence type="ECO:0000256" key="5">
    <source>
        <dbReference type="ARBA" id="ARBA00023136"/>
    </source>
</evidence>
<dbReference type="InterPro" id="IPR002994">
    <property type="entry name" value="Surf1/Shy1"/>
</dbReference>
<evidence type="ECO:0000256" key="3">
    <source>
        <dbReference type="ARBA" id="ARBA00022692"/>
    </source>
</evidence>
<protein>
    <recommendedName>
        <fullName evidence="6">SURF1-like protein</fullName>
    </recommendedName>
</protein>